<keyword evidence="2" id="KW-1185">Reference proteome</keyword>
<dbReference type="Proteomes" id="UP001623660">
    <property type="component" value="Unassembled WGS sequence"/>
</dbReference>
<evidence type="ECO:0000313" key="1">
    <source>
        <dbReference type="EMBL" id="MFL0194333.1"/>
    </source>
</evidence>
<gene>
    <name evidence="1" type="ORF">ACJDU8_01900</name>
</gene>
<protein>
    <recommendedName>
        <fullName evidence="3">Phage protein</fullName>
    </recommendedName>
</protein>
<evidence type="ECO:0000313" key="2">
    <source>
        <dbReference type="Proteomes" id="UP001623660"/>
    </source>
</evidence>
<name>A0ABW8SGH2_9CLOT</name>
<reference evidence="1 2" key="1">
    <citation type="submission" date="2024-11" db="EMBL/GenBank/DDBJ databases">
        <authorList>
            <person name="Heng Y.C."/>
            <person name="Lim A.C.H."/>
            <person name="Lee J.K.Y."/>
            <person name="Kittelmann S."/>
        </authorList>
    </citation>
    <scope>NUCLEOTIDE SEQUENCE [LARGE SCALE GENOMIC DNA]</scope>
    <source>
        <strain evidence="1 2">WILCCON 0269</strain>
    </source>
</reference>
<evidence type="ECO:0008006" key="3">
    <source>
        <dbReference type="Google" id="ProtNLM"/>
    </source>
</evidence>
<accession>A0ABW8SGH2</accession>
<comment type="caution">
    <text evidence="1">The sequence shown here is derived from an EMBL/GenBank/DDBJ whole genome shotgun (WGS) entry which is preliminary data.</text>
</comment>
<sequence>MKFKHIEETLKEKYSFINMDNHIWNQLVNTANEYGCGWHDLIIELIEKIENIYKENNVDISEFKIDQIREKYGGLRFDALSSIKEVYHIISKYEDKSDTICDECGKIGSLCEKNGWLETLCEECACKNGYKKVE</sequence>
<dbReference type="RefSeq" id="WP_406790452.1">
    <property type="nucleotide sequence ID" value="NZ_JBJHZX010000002.1"/>
</dbReference>
<proteinExistence type="predicted"/>
<organism evidence="1 2">
    <name type="scientific">Candidatus Clostridium eludens</name>
    <dbReference type="NCBI Taxonomy" id="3381663"/>
    <lineage>
        <taxon>Bacteria</taxon>
        <taxon>Bacillati</taxon>
        <taxon>Bacillota</taxon>
        <taxon>Clostridia</taxon>
        <taxon>Eubacteriales</taxon>
        <taxon>Clostridiaceae</taxon>
        <taxon>Clostridium</taxon>
    </lineage>
</organism>
<dbReference type="EMBL" id="JBJHZX010000002">
    <property type="protein sequence ID" value="MFL0194333.1"/>
    <property type="molecule type" value="Genomic_DNA"/>
</dbReference>